<dbReference type="Proteomes" id="UP001165381">
    <property type="component" value="Unassembled WGS sequence"/>
</dbReference>
<dbReference type="RefSeq" id="WP_099564937.1">
    <property type="nucleotide sequence ID" value="NZ_JAMFLZ010000001.1"/>
</dbReference>
<gene>
    <name evidence="2" type="ORF">M3P09_01695</name>
</gene>
<feature type="transmembrane region" description="Helical" evidence="1">
    <location>
        <begin position="12"/>
        <end position="34"/>
    </location>
</feature>
<feature type="transmembrane region" description="Helical" evidence="1">
    <location>
        <begin position="54"/>
        <end position="72"/>
    </location>
</feature>
<accession>A0ABT0Q9M5</accession>
<keyword evidence="3" id="KW-1185">Reference proteome</keyword>
<evidence type="ECO:0000313" key="3">
    <source>
        <dbReference type="Proteomes" id="UP001165381"/>
    </source>
</evidence>
<protein>
    <submittedName>
        <fullName evidence="2">DUF2975 domain-containing protein</fullName>
    </submittedName>
</protein>
<dbReference type="Pfam" id="PF11188">
    <property type="entry name" value="DUF2975"/>
    <property type="match status" value="1"/>
</dbReference>
<dbReference type="InterPro" id="IPR021354">
    <property type="entry name" value="DUF2975"/>
</dbReference>
<comment type="caution">
    <text evidence="2">The sequence shown here is derived from an EMBL/GenBank/DDBJ whole genome shotgun (WGS) entry which is preliminary data.</text>
</comment>
<reference evidence="2" key="1">
    <citation type="submission" date="2022-05" db="EMBL/GenBank/DDBJ databases">
        <authorList>
            <person name="Park J.-S."/>
        </authorList>
    </citation>
    <scope>NUCLEOTIDE SEQUENCE</scope>
    <source>
        <strain evidence="2">2012CJ34-3</strain>
    </source>
</reference>
<evidence type="ECO:0000256" key="1">
    <source>
        <dbReference type="SAM" id="Phobius"/>
    </source>
</evidence>
<proteinExistence type="predicted"/>
<feature type="transmembrane region" description="Helical" evidence="1">
    <location>
        <begin position="136"/>
        <end position="154"/>
    </location>
</feature>
<dbReference type="EMBL" id="JAMFLZ010000001">
    <property type="protein sequence ID" value="MCL6293685.1"/>
    <property type="molecule type" value="Genomic_DNA"/>
</dbReference>
<keyword evidence="1" id="KW-1133">Transmembrane helix</keyword>
<feature type="transmembrane region" description="Helical" evidence="1">
    <location>
        <begin position="102"/>
        <end position="124"/>
    </location>
</feature>
<keyword evidence="1" id="KW-0472">Membrane</keyword>
<sequence length="167" mass="19044">MKAINILKRLINIYYYLLVLVLIVGILTIPLLILKKKYVVKFLGEEVDLNTLSSLNMVIVLILVATLWFLYFKAIKLLKHSVHELSEGHYFSKLAIGNFKTIGILFLICGLGEIFAKIILNLILKNSFRLGIDSSVVTFLIMGLFFMFLSEVFLKGSQLEEENELTI</sequence>
<evidence type="ECO:0000313" key="2">
    <source>
        <dbReference type="EMBL" id="MCL6293685.1"/>
    </source>
</evidence>
<organism evidence="2 3">
    <name type="scientific">Jejuia spongiicola</name>
    <dbReference type="NCBI Taxonomy" id="2942207"/>
    <lineage>
        <taxon>Bacteria</taxon>
        <taxon>Pseudomonadati</taxon>
        <taxon>Bacteroidota</taxon>
        <taxon>Flavobacteriia</taxon>
        <taxon>Flavobacteriales</taxon>
        <taxon>Flavobacteriaceae</taxon>
        <taxon>Jejuia</taxon>
    </lineage>
</organism>
<keyword evidence="1" id="KW-0812">Transmembrane</keyword>
<name>A0ABT0Q9M5_9FLAO</name>